<dbReference type="EMBL" id="OU892279">
    <property type="protein sequence ID" value="CAG9766120.1"/>
    <property type="molecule type" value="Genomic_DNA"/>
</dbReference>
<gene>
    <name evidence="1" type="ORF">CEUTPL_LOCUS6710</name>
</gene>
<evidence type="ECO:0000313" key="1">
    <source>
        <dbReference type="EMBL" id="CAG9766120.1"/>
    </source>
</evidence>
<dbReference type="OrthoDB" id="6771493at2759"/>
<accession>A0A9N9QN25</accession>
<evidence type="ECO:0000313" key="2">
    <source>
        <dbReference type="Proteomes" id="UP001152799"/>
    </source>
</evidence>
<dbReference type="AlphaFoldDB" id="A0A9N9QN25"/>
<protein>
    <submittedName>
        <fullName evidence="1">Uncharacterized protein</fullName>
    </submittedName>
</protein>
<organism evidence="1 2">
    <name type="scientific">Ceutorhynchus assimilis</name>
    <name type="common">cabbage seed weevil</name>
    <dbReference type="NCBI Taxonomy" id="467358"/>
    <lineage>
        <taxon>Eukaryota</taxon>
        <taxon>Metazoa</taxon>
        <taxon>Ecdysozoa</taxon>
        <taxon>Arthropoda</taxon>
        <taxon>Hexapoda</taxon>
        <taxon>Insecta</taxon>
        <taxon>Pterygota</taxon>
        <taxon>Neoptera</taxon>
        <taxon>Endopterygota</taxon>
        <taxon>Coleoptera</taxon>
        <taxon>Polyphaga</taxon>
        <taxon>Cucujiformia</taxon>
        <taxon>Curculionidae</taxon>
        <taxon>Ceutorhynchinae</taxon>
        <taxon>Ceutorhynchus</taxon>
    </lineage>
</organism>
<reference evidence="1" key="1">
    <citation type="submission" date="2022-01" db="EMBL/GenBank/DDBJ databases">
        <authorList>
            <person name="King R."/>
        </authorList>
    </citation>
    <scope>NUCLEOTIDE SEQUENCE</scope>
</reference>
<keyword evidence="2" id="KW-1185">Reference proteome</keyword>
<sequence length="156" mass="17728">MDKLDLEKATKVCRAHEIPSAQVKELQGTSSEVKIDALKRNNSRPYKTFQKSRDNRHVTEGNMEAFDCRSCGLTHAHRQCLVKDAAIVKNMAISGKCVEIKTNAVIRKEFGENDYVVIQEGKTWLPAIVTKKLDTLRSYIVQRNSSHIRPSRGHHQ</sequence>
<proteinExistence type="predicted"/>
<name>A0A9N9QN25_9CUCU</name>
<dbReference type="Proteomes" id="UP001152799">
    <property type="component" value="Chromosome 3"/>
</dbReference>